<comment type="caution">
    <text evidence="2">The sequence shown here is derived from an EMBL/GenBank/DDBJ whole genome shotgun (WGS) entry which is preliminary data.</text>
</comment>
<dbReference type="PANTHER" id="PTHR12147">
    <property type="entry name" value="METALLOPEPTIDASE M28 FAMILY MEMBER"/>
    <property type="match status" value="1"/>
</dbReference>
<dbReference type="GO" id="GO:0008235">
    <property type="term" value="F:metalloexopeptidase activity"/>
    <property type="evidence" value="ECO:0007669"/>
    <property type="project" value="InterPro"/>
</dbReference>
<gene>
    <name evidence="2" type="ORF">D5R81_14915</name>
</gene>
<reference evidence="2 3" key="1">
    <citation type="submission" date="2018-09" db="EMBL/GenBank/DDBJ databases">
        <title>Phylogeny of the Shewanellaceae, and recommendation for two new genera, Pseudoshewanella and Parashewanella.</title>
        <authorList>
            <person name="Wang G."/>
        </authorList>
    </citation>
    <scope>NUCLEOTIDE SEQUENCE [LARGE SCALE GENOMIC DNA]</scope>
    <source>
        <strain evidence="2 3">KCTC 22492</strain>
    </source>
</reference>
<dbReference type="InterPro" id="IPR007484">
    <property type="entry name" value="Peptidase_M28"/>
</dbReference>
<dbReference type="Proteomes" id="UP000273022">
    <property type="component" value="Unassembled WGS sequence"/>
</dbReference>
<dbReference type="PANTHER" id="PTHR12147:SF26">
    <property type="entry name" value="PEPTIDASE M28 DOMAIN-CONTAINING PROTEIN"/>
    <property type="match status" value="1"/>
</dbReference>
<proteinExistence type="predicted"/>
<dbReference type="GO" id="GO:0006508">
    <property type="term" value="P:proteolysis"/>
    <property type="evidence" value="ECO:0007669"/>
    <property type="project" value="InterPro"/>
</dbReference>
<dbReference type="Pfam" id="PF04389">
    <property type="entry name" value="Peptidase_M28"/>
    <property type="match status" value="1"/>
</dbReference>
<feature type="domain" description="Peptidase M28" evidence="1">
    <location>
        <begin position="70"/>
        <end position="307"/>
    </location>
</feature>
<evidence type="ECO:0000313" key="2">
    <source>
        <dbReference type="EMBL" id="RJY07900.1"/>
    </source>
</evidence>
<organism evidence="2 3">
    <name type="scientific">Parashewanella spongiae</name>
    <dbReference type="NCBI Taxonomy" id="342950"/>
    <lineage>
        <taxon>Bacteria</taxon>
        <taxon>Pseudomonadati</taxon>
        <taxon>Pseudomonadota</taxon>
        <taxon>Gammaproteobacteria</taxon>
        <taxon>Alteromonadales</taxon>
        <taxon>Shewanellaceae</taxon>
        <taxon>Parashewanella</taxon>
    </lineage>
</organism>
<dbReference type="SUPFAM" id="SSF53187">
    <property type="entry name" value="Zn-dependent exopeptidases"/>
    <property type="match status" value="1"/>
</dbReference>
<dbReference type="EMBL" id="QYYH01000108">
    <property type="protein sequence ID" value="RJY07900.1"/>
    <property type="molecule type" value="Genomic_DNA"/>
</dbReference>
<dbReference type="AlphaFoldDB" id="A0A3A6TGK1"/>
<protein>
    <submittedName>
        <fullName evidence="2">Zn-dependent exopeptidase M28</fullName>
    </submittedName>
</protein>
<name>A0A3A6TGK1_9GAMM</name>
<keyword evidence="3" id="KW-1185">Reference proteome</keyword>
<sequence length="334" mass="37342">MISSFYTRADDFTWNKLIEFTDNHGLRPAGSKAEKQSKEWLINQYKQLGLTALVQPFTHKFRNKKIQSANVEIEIKGRSNKTIIVGAHYDSIQDGSGSLGFTDNASGAIALLGLANALKEKTLPFTVRLISFGAEEVGLLGSKAYVKDNQSRLNNVIGMINLDTIIGGDKLYIHSASTTPYRCHYLNEPNYNNDTALRDALISSSTNIFDESAHQLHPANQTLPQGETASWSDHAPFACTGIPIAYIEATNFSIDGKDGHDGYSQTVNNNFWSCFNKKEATACNRKKEQQWGQIWHTKFDSAEKLRPIFDARLQSQMNINLKLLKTYLTQPNKT</sequence>
<evidence type="ECO:0000259" key="1">
    <source>
        <dbReference type="Pfam" id="PF04389"/>
    </source>
</evidence>
<evidence type="ECO:0000313" key="3">
    <source>
        <dbReference type="Proteomes" id="UP000273022"/>
    </source>
</evidence>
<dbReference type="InterPro" id="IPR045175">
    <property type="entry name" value="M28_fam"/>
</dbReference>
<dbReference type="OrthoDB" id="1521787at2"/>
<accession>A0A3A6TGK1</accession>
<dbReference type="Gene3D" id="3.40.630.10">
    <property type="entry name" value="Zn peptidases"/>
    <property type="match status" value="1"/>
</dbReference>